<dbReference type="CDD" id="cd07995">
    <property type="entry name" value="TPK"/>
    <property type="match status" value="1"/>
</dbReference>
<evidence type="ECO:0000256" key="3">
    <source>
        <dbReference type="ARBA" id="ARBA00022777"/>
    </source>
</evidence>
<dbReference type="GO" id="GO:0005524">
    <property type="term" value="F:ATP binding"/>
    <property type="evidence" value="ECO:0007669"/>
    <property type="project" value="UniProtKB-KW"/>
</dbReference>
<dbReference type="GO" id="GO:0006772">
    <property type="term" value="P:thiamine metabolic process"/>
    <property type="evidence" value="ECO:0007669"/>
    <property type="project" value="UniProtKB-UniRule"/>
</dbReference>
<dbReference type="GO" id="GO:0016301">
    <property type="term" value="F:kinase activity"/>
    <property type="evidence" value="ECO:0007669"/>
    <property type="project" value="UniProtKB-KW"/>
</dbReference>
<evidence type="ECO:0000256" key="5">
    <source>
        <dbReference type="NCBIfam" id="TIGR01378"/>
    </source>
</evidence>
<dbReference type="SMART" id="SM00983">
    <property type="entry name" value="TPK_B1_binding"/>
    <property type="match status" value="1"/>
</dbReference>
<dbReference type="AlphaFoldDB" id="M1P073"/>
<keyword evidence="3 7" id="KW-0418">Kinase</keyword>
<dbReference type="InterPro" id="IPR036759">
    <property type="entry name" value="TPK_catalytic_sf"/>
</dbReference>
<evidence type="ECO:0000256" key="1">
    <source>
        <dbReference type="ARBA" id="ARBA00022679"/>
    </source>
</evidence>
<dbReference type="InterPro" id="IPR007371">
    <property type="entry name" value="TPK_catalytic"/>
</dbReference>
<dbReference type="NCBIfam" id="TIGR01378">
    <property type="entry name" value="thi_PPkinase"/>
    <property type="match status" value="1"/>
</dbReference>
<dbReference type="InterPro" id="IPR007373">
    <property type="entry name" value="Thiamin_PyroPKinase_B1-bd"/>
</dbReference>
<dbReference type="EC" id="2.7.6.2" evidence="5"/>
<dbReference type="Proteomes" id="UP000011729">
    <property type="component" value="Chromosome"/>
</dbReference>
<keyword evidence="4" id="KW-0067">ATP-binding</keyword>
<dbReference type="InterPro" id="IPR053149">
    <property type="entry name" value="TPK"/>
</dbReference>
<dbReference type="GO" id="GO:0030975">
    <property type="term" value="F:thiamine binding"/>
    <property type="evidence" value="ECO:0007669"/>
    <property type="project" value="InterPro"/>
</dbReference>
<evidence type="ECO:0000313" key="7">
    <source>
        <dbReference type="EMBL" id="AGF75032.1"/>
    </source>
</evidence>
<dbReference type="InterPro" id="IPR036371">
    <property type="entry name" value="TPK_B1-bd_sf"/>
</dbReference>
<dbReference type="eggNOG" id="COG1564">
    <property type="taxonomic scope" value="Bacteria"/>
</dbReference>
<dbReference type="RefSeq" id="WP_015398535.1">
    <property type="nucleotide sequence ID" value="NC_020300.1"/>
</dbReference>
<evidence type="ECO:0000256" key="2">
    <source>
        <dbReference type="ARBA" id="ARBA00022741"/>
    </source>
</evidence>
<organism evidence="7 8">
    <name type="scientific">Bartonella australis (strain Aust/NH1)</name>
    <dbReference type="NCBI Taxonomy" id="1094489"/>
    <lineage>
        <taxon>Bacteria</taxon>
        <taxon>Pseudomonadati</taxon>
        <taxon>Pseudomonadota</taxon>
        <taxon>Alphaproteobacteria</taxon>
        <taxon>Hyphomicrobiales</taxon>
        <taxon>Bartonellaceae</taxon>
        <taxon>Bartonella</taxon>
    </lineage>
</organism>
<dbReference type="Pfam" id="PF04263">
    <property type="entry name" value="TPK_catalytic"/>
    <property type="match status" value="1"/>
</dbReference>
<name>M1P073_BARAA</name>
<dbReference type="InterPro" id="IPR006282">
    <property type="entry name" value="Thi_PPkinase"/>
</dbReference>
<dbReference type="STRING" id="1094489.BAnh1_11640"/>
<evidence type="ECO:0000256" key="4">
    <source>
        <dbReference type="ARBA" id="ARBA00022840"/>
    </source>
</evidence>
<dbReference type="KEGG" id="baus:BAnh1_11640"/>
<dbReference type="SUPFAM" id="SSF63862">
    <property type="entry name" value="Thiamin pyrophosphokinase, substrate-binding domain"/>
    <property type="match status" value="1"/>
</dbReference>
<dbReference type="PANTHER" id="PTHR41299">
    <property type="entry name" value="THIAMINE PYROPHOSPHOKINASE"/>
    <property type="match status" value="1"/>
</dbReference>
<evidence type="ECO:0000313" key="8">
    <source>
        <dbReference type="Proteomes" id="UP000011729"/>
    </source>
</evidence>
<accession>M1P073</accession>
<reference evidence="7 8" key="1">
    <citation type="journal article" date="2013" name="PLoS Genet.">
        <title>A gene transfer agent and a dynamic repertoire of secretion systems hold the keys to the explosive radiation of the emerging pathogen Bartonella.</title>
        <authorList>
            <person name="Guy L."/>
            <person name="Nystedt B."/>
            <person name="Toft C."/>
            <person name="Zaremba-Niedzwiedzka K."/>
            <person name="Berglund E.C."/>
            <person name="Granberg F."/>
            <person name="Naslund K."/>
            <person name="Eriksson A.S."/>
            <person name="Andersson S.G."/>
        </authorList>
    </citation>
    <scope>NUCLEOTIDE SEQUENCE [LARGE SCALE GENOMIC DNA]</scope>
    <source>
        <strain evidence="7 8">Aust/NH1</strain>
    </source>
</reference>
<feature type="domain" description="Thiamin pyrophosphokinase thiamin-binding" evidence="6">
    <location>
        <begin position="149"/>
        <end position="214"/>
    </location>
</feature>
<sequence>MTTFTILLNGDMRVTDRLRNQIRGSRFIAADGGMRHAAALGVVPEIWLGDFDSSDKILLKKYGDVHREIFPSDKEATDSALACEEALQQGATQLILCGAFGGERSDHSLSHMMQAIAMAEKGIPVLLTSGYEEGWPVVPKSFSYDLPDGCLISDLQDGCLVSIVGFSDLRGLTLSGVKWPLYGKDVPFGSSLTLSNRILGTFRFHLCFGKAILLASLPISQDSSGT</sequence>
<proteinExistence type="predicted"/>
<protein>
    <recommendedName>
        <fullName evidence="5">Thiamine diphosphokinase</fullName>
        <ecNumber evidence="5">2.7.6.2</ecNumber>
    </recommendedName>
</protein>
<evidence type="ECO:0000259" key="6">
    <source>
        <dbReference type="SMART" id="SM00983"/>
    </source>
</evidence>
<dbReference type="OrthoDB" id="9804377at2"/>
<keyword evidence="8" id="KW-1185">Reference proteome</keyword>
<dbReference type="GO" id="GO:0009229">
    <property type="term" value="P:thiamine diphosphate biosynthetic process"/>
    <property type="evidence" value="ECO:0007669"/>
    <property type="project" value="InterPro"/>
</dbReference>
<dbReference type="EMBL" id="CP003123">
    <property type="protein sequence ID" value="AGF75032.1"/>
    <property type="molecule type" value="Genomic_DNA"/>
</dbReference>
<dbReference type="PANTHER" id="PTHR41299:SF1">
    <property type="entry name" value="THIAMINE PYROPHOSPHOKINASE"/>
    <property type="match status" value="1"/>
</dbReference>
<dbReference type="HOGENOM" id="CLU_044237_1_1_5"/>
<dbReference type="GO" id="GO:0004788">
    <property type="term" value="F:thiamine diphosphokinase activity"/>
    <property type="evidence" value="ECO:0007669"/>
    <property type="project" value="UniProtKB-UniRule"/>
</dbReference>
<gene>
    <name evidence="7" type="ordered locus">BAnh1_11640</name>
</gene>
<keyword evidence="1" id="KW-0808">Transferase</keyword>
<dbReference type="Gene3D" id="3.40.50.10240">
    <property type="entry name" value="Thiamin pyrophosphokinase, catalytic domain"/>
    <property type="match status" value="1"/>
</dbReference>
<dbReference type="Pfam" id="PF04265">
    <property type="entry name" value="TPK_B1_binding"/>
    <property type="match status" value="1"/>
</dbReference>
<dbReference type="PATRIC" id="fig|1094489.3.peg.1424"/>
<keyword evidence="2" id="KW-0547">Nucleotide-binding</keyword>
<dbReference type="SUPFAM" id="SSF63999">
    <property type="entry name" value="Thiamin pyrophosphokinase, catalytic domain"/>
    <property type="match status" value="1"/>
</dbReference>